<dbReference type="PANTHER" id="PTHR23120:SF42">
    <property type="entry name" value="MAESTRO HEAT-LIKE REPEAT FAMILY MEMBER 3"/>
    <property type="match status" value="1"/>
</dbReference>
<dbReference type="GO" id="GO:0005737">
    <property type="term" value="C:cytoplasm"/>
    <property type="evidence" value="ECO:0007669"/>
    <property type="project" value="TreeGrafter"/>
</dbReference>
<protein>
    <recommendedName>
        <fullName evidence="1">Maestro/Maestro-like HEAT-repeats domain-containing protein</fullName>
    </recommendedName>
</protein>
<dbReference type="InterPro" id="IPR045206">
    <property type="entry name" value="Maestro_heat-like_prot"/>
</dbReference>
<name>A0A226NEY9_CALSU</name>
<dbReference type="SUPFAM" id="SSF48371">
    <property type="entry name" value="ARM repeat"/>
    <property type="match status" value="1"/>
</dbReference>
<dbReference type="PANTHER" id="PTHR23120">
    <property type="entry name" value="MAESTRO-RELATED HEAT DOMAIN-CONTAINING"/>
    <property type="match status" value="1"/>
</dbReference>
<evidence type="ECO:0000259" key="1">
    <source>
        <dbReference type="Pfam" id="PF23227"/>
    </source>
</evidence>
<evidence type="ECO:0000313" key="3">
    <source>
        <dbReference type="Proteomes" id="UP000198323"/>
    </source>
</evidence>
<keyword evidence="3" id="KW-1185">Reference proteome</keyword>
<dbReference type="AlphaFoldDB" id="A0A226NEY9"/>
<accession>A0A226NEY9</accession>
<feature type="non-terminal residue" evidence="2">
    <location>
        <position position="276"/>
    </location>
</feature>
<proteinExistence type="predicted"/>
<sequence length="276" mass="31929">MCSTPAPSHRVMVMECWVDSVRIFSHVQKLLWYHQLQWREVPAMVFYMEVGIGTVQRCLELQEENGRAEKIFRTHIHSEHSESQELAMRGLRNLYTRRMHLLLPDVLMWLQDTRADIKLQATQLLCDIVAHHPRHVQDVLSQLAVPLTSCFNEDNTELRWLSMEIFAQLLVAPGRKQLLSEVKMNLLPLFFHMNEEIPRVAQMGAAPEAAQEALTRAAELLRWQELRHLAKTADMWKLAECLVQKAGSAVEQYVQQSVWYLHSPQASVREAAVGFL</sequence>
<dbReference type="InterPro" id="IPR055406">
    <property type="entry name" value="HEAT_Maestro"/>
</dbReference>
<dbReference type="InterPro" id="IPR011989">
    <property type="entry name" value="ARM-like"/>
</dbReference>
<reference evidence="2 3" key="1">
    <citation type="submission" date="2016-07" db="EMBL/GenBank/DDBJ databases">
        <title>Disparate Historic Effective Population Sizes Predicted by Modern Levels of Genome Diversity for the Scaled Quail (Callipepla squamata) and the Northern Bobwhite (Colinus virginianus): Inferences from First and Second Generation Draft Genome Assemblies for Sympatric New World Quail.</title>
        <authorList>
            <person name="Oldeschulte D.L."/>
            <person name="Halley Y.A."/>
            <person name="Bhattarai E.K."/>
            <person name="Brashear W.A."/>
            <person name="Hill J."/>
            <person name="Metz R.P."/>
            <person name="Johnson C.D."/>
            <person name="Rollins D."/>
            <person name="Peterson M.J."/>
            <person name="Bickhart D.M."/>
            <person name="Decker J.E."/>
            <person name="Seabury C.M."/>
        </authorList>
    </citation>
    <scope>NUCLEOTIDE SEQUENCE [LARGE SCALE GENOMIC DNA]</scope>
    <source>
        <strain evidence="2 3">Texas</strain>
        <tissue evidence="2">Leg muscle</tissue>
    </source>
</reference>
<dbReference type="OrthoDB" id="9119453at2759"/>
<comment type="caution">
    <text evidence="2">The sequence shown here is derived from an EMBL/GenBank/DDBJ whole genome shotgun (WGS) entry which is preliminary data.</text>
</comment>
<evidence type="ECO:0000313" key="2">
    <source>
        <dbReference type="EMBL" id="OXB66135.1"/>
    </source>
</evidence>
<dbReference type="Gene3D" id="1.25.10.10">
    <property type="entry name" value="Leucine-rich Repeat Variant"/>
    <property type="match status" value="1"/>
</dbReference>
<feature type="domain" description="Maestro/Maestro-like HEAT-repeats" evidence="1">
    <location>
        <begin position="84"/>
        <end position="275"/>
    </location>
</feature>
<organism evidence="2 3">
    <name type="scientific">Callipepla squamata</name>
    <name type="common">Scaled quail</name>
    <dbReference type="NCBI Taxonomy" id="9009"/>
    <lineage>
        <taxon>Eukaryota</taxon>
        <taxon>Metazoa</taxon>
        <taxon>Chordata</taxon>
        <taxon>Craniata</taxon>
        <taxon>Vertebrata</taxon>
        <taxon>Euteleostomi</taxon>
        <taxon>Archelosauria</taxon>
        <taxon>Archosauria</taxon>
        <taxon>Dinosauria</taxon>
        <taxon>Saurischia</taxon>
        <taxon>Theropoda</taxon>
        <taxon>Coelurosauria</taxon>
        <taxon>Aves</taxon>
        <taxon>Neognathae</taxon>
        <taxon>Galloanserae</taxon>
        <taxon>Galliformes</taxon>
        <taxon>Odontophoridae</taxon>
        <taxon>Callipepla</taxon>
    </lineage>
</organism>
<dbReference type="InterPro" id="IPR016024">
    <property type="entry name" value="ARM-type_fold"/>
</dbReference>
<gene>
    <name evidence="2" type="ORF">ASZ78_003994</name>
</gene>
<dbReference type="Pfam" id="PF23227">
    <property type="entry name" value="HEAT_MROH2B_C"/>
    <property type="match status" value="1"/>
</dbReference>
<dbReference type="Proteomes" id="UP000198323">
    <property type="component" value="Unassembled WGS sequence"/>
</dbReference>
<dbReference type="EMBL" id="MCFN01000070">
    <property type="protein sequence ID" value="OXB66135.1"/>
    <property type="molecule type" value="Genomic_DNA"/>
</dbReference>